<evidence type="ECO:0000256" key="4">
    <source>
        <dbReference type="ARBA" id="ARBA00022989"/>
    </source>
</evidence>
<evidence type="ECO:0008006" key="9">
    <source>
        <dbReference type="Google" id="ProtNLM"/>
    </source>
</evidence>
<feature type="transmembrane region" description="Helical" evidence="6">
    <location>
        <begin position="174"/>
        <end position="201"/>
    </location>
</feature>
<dbReference type="PANTHER" id="PTHR30250:SF26">
    <property type="entry name" value="PSMA PROTEIN"/>
    <property type="match status" value="1"/>
</dbReference>
<feature type="transmembrane region" description="Helical" evidence="6">
    <location>
        <begin position="133"/>
        <end position="154"/>
    </location>
</feature>
<name>A0A132F7X2_9BURK</name>
<dbReference type="PANTHER" id="PTHR30250">
    <property type="entry name" value="PST FAMILY PREDICTED COLANIC ACID TRANSPORTER"/>
    <property type="match status" value="1"/>
</dbReference>
<feature type="transmembrane region" description="Helical" evidence="6">
    <location>
        <begin position="56"/>
        <end position="78"/>
    </location>
</feature>
<keyword evidence="4 6" id="KW-1133">Transmembrane helix</keyword>
<evidence type="ECO:0000313" key="8">
    <source>
        <dbReference type="Proteomes" id="UP000061512"/>
    </source>
</evidence>
<reference evidence="7 8" key="1">
    <citation type="submission" date="2015-11" db="EMBL/GenBank/DDBJ databases">
        <title>Expanding the genomic diversity of Burkholderia species for the development of highly accurate diagnostics.</title>
        <authorList>
            <person name="Sahl J."/>
            <person name="Keim P."/>
            <person name="Wagner D."/>
        </authorList>
    </citation>
    <scope>NUCLEOTIDE SEQUENCE [LARGE SCALE GENOMIC DNA]</scope>
    <source>
        <strain evidence="7 8">MSMB574WGS</strain>
    </source>
</reference>
<keyword evidence="2" id="KW-1003">Cell membrane</keyword>
<gene>
    <name evidence="7" type="ORF">WT57_06655</name>
</gene>
<proteinExistence type="predicted"/>
<dbReference type="Pfam" id="PF13440">
    <property type="entry name" value="Polysacc_synt_3"/>
    <property type="match status" value="1"/>
</dbReference>
<dbReference type="InterPro" id="IPR050833">
    <property type="entry name" value="Poly_Biosynth_Transport"/>
</dbReference>
<dbReference type="AlphaFoldDB" id="A0A132F7X2"/>
<dbReference type="Proteomes" id="UP000061512">
    <property type="component" value="Unassembled WGS sequence"/>
</dbReference>
<evidence type="ECO:0000313" key="7">
    <source>
        <dbReference type="EMBL" id="KWF72277.1"/>
    </source>
</evidence>
<protein>
    <recommendedName>
        <fullName evidence="9">Polysaccharide biosynthesis protein</fullName>
    </recommendedName>
</protein>
<feature type="transmembrane region" description="Helical" evidence="6">
    <location>
        <begin position="316"/>
        <end position="335"/>
    </location>
</feature>
<feature type="transmembrane region" description="Helical" evidence="6">
    <location>
        <begin position="98"/>
        <end position="121"/>
    </location>
</feature>
<keyword evidence="3 6" id="KW-0812">Transmembrane</keyword>
<dbReference type="EMBL" id="LPJX01000001">
    <property type="protein sequence ID" value="KWF72277.1"/>
    <property type="molecule type" value="Genomic_DNA"/>
</dbReference>
<feature type="transmembrane region" description="Helical" evidence="6">
    <location>
        <begin position="381"/>
        <end position="401"/>
    </location>
</feature>
<dbReference type="RefSeq" id="WP_060295720.1">
    <property type="nucleotide sequence ID" value="NZ_LPJX01000001.1"/>
</dbReference>
<feature type="transmembrane region" description="Helical" evidence="6">
    <location>
        <begin position="20"/>
        <end position="44"/>
    </location>
</feature>
<accession>A0A132F7X2</accession>
<evidence type="ECO:0000256" key="1">
    <source>
        <dbReference type="ARBA" id="ARBA00004651"/>
    </source>
</evidence>
<feature type="transmembrane region" description="Helical" evidence="6">
    <location>
        <begin position="347"/>
        <end position="369"/>
    </location>
</feature>
<comment type="caution">
    <text evidence="7">The sequence shown here is derived from an EMBL/GenBank/DDBJ whole genome shotgun (WGS) entry which is preliminary data.</text>
</comment>
<evidence type="ECO:0000256" key="5">
    <source>
        <dbReference type="ARBA" id="ARBA00023136"/>
    </source>
</evidence>
<sequence>MLATLRNQLRKGTLRSSPIFSGVVANIFNQGITVIVQLASLPIFLHFWGATRYGQWIVISAVPAYFAMSDIGIVSVAINKIGMLHARGEVERANVTLQSAFAGVTGLLLFGTLVGAAFVFLFRSGSHDESWALLLLVATALLNLYSGLFDAAFRVVDRYAAGVFLLSFARLGEWLATVACVAAGGGIVAAAAAACGARAVIQLAILLGLRRSDSGLQWGLSKSSLAELKSLVPQGAAFLGFPLGNALSIQGMTLVVGHFIGMREVVVFNAYRTLSRSITQLITTVSRAVWPRFSSLYARGQHREATELRRKAERTVAFAAVATFVLLIAVSRPLIDFWGRGKLPYQPLVLVCLLFVAVVTSLYQVKLVALMSTNRHTGVSVQFCAISAVAVGVGWALSAIVGMTGPVAAVVVAEIAIFVSVTRAFRGMTPGGI</sequence>
<evidence type="ECO:0000256" key="6">
    <source>
        <dbReference type="SAM" id="Phobius"/>
    </source>
</evidence>
<evidence type="ECO:0000256" key="3">
    <source>
        <dbReference type="ARBA" id="ARBA00022692"/>
    </source>
</evidence>
<feature type="transmembrane region" description="Helical" evidence="6">
    <location>
        <begin position="407"/>
        <end position="425"/>
    </location>
</feature>
<dbReference type="GO" id="GO:0005886">
    <property type="term" value="C:plasma membrane"/>
    <property type="evidence" value="ECO:0007669"/>
    <property type="project" value="UniProtKB-SubCell"/>
</dbReference>
<keyword evidence="5 6" id="KW-0472">Membrane</keyword>
<organism evidence="7 8">
    <name type="scientific">Burkholderia pseudomultivorans</name>
    <dbReference type="NCBI Taxonomy" id="1207504"/>
    <lineage>
        <taxon>Bacteria</taxon>
        <taxon>Pseudomonadati</taxon>
        <taxon>Pseudomonadota</taxon>
        <taxon>Betaproteobacteria</taxon>
        <taxon>Burkholderiales</taxon>
        <taxon>Burkholderiaceae</taxon>
        <taxon>Burkholderia</taxon>
        <taxon>Burkholderia cepacia complex</taxon>
    </lineage>
</organism>
<comment type="subcellular location">
    <subcellularLocation>
        <location evidence="1">Cell membrane</location>
        <topology evidence="1">Multi-pass membrane protein</topology>
    </subcellularLocation>
</comment>
<evidence type="ECO:0000256" key="2">
    <source>
        <dbReference type="ARBA" id="ARBA00022475"/>
    </source>
</evidence>